<dbReference type="InterPro" id="IPR024185">
    <property type="entry name" value="FTHF_cligase-like_sf"/>
</dbReference>
<feature type="binding site" evidence="4">
    <location>
        <position position="55"/>
    </location>
    <ligand>
        <name>substrate</name>
    </ligand>
</feature>
<dbReference type="InterPro" id="IPR037171">
    <property type="entry name" value="NagB/RpiA_transferase-like"/>
</dbReference>
<reference evidence="7" key="1">
    <citation type="submission" date="2016-11" db="EMBL/GenBank/DDBJ databases">
        <authorList>
            <person name="Varghese N."/>
            <person name="Submissions S."/>
        </authorList>
    </citation>
    <scope>NUCLEOTIDE SEQUENCE [LARGE SCALE GENOMIC DNA]</scope>
    <source>
        <strain evidence="7">DSM 17539</strain>
    </source>
</reference>
<dbReference type="GO" id="GO:0005524">
    <property type="term" value="F:ATP binding"/>
    <property type="evidence" value="ECO:0007669"/>
    <property type="project" value="UniProtKB-KW"/>
</dbReference>
<evidence type="ECO:0000256" key="2">
    <source>
        <dbReference type="ARBA" id="ARBA00022741"/>
    </source>
</evidence>
<dbReference type="RefSeq" id="WP_072860385.1">
    <property type="nucleotide sequence ID" value="NZ_FQUX01000001.1"/>
</dbReference>
<dbReference type="AlphaFoldDB" id="A0A1M4UZY7"/>
<keyword evidence="6" id="KW-0436">Ligase</keyword>
<evidence type="ECO:0000256" key="1">
    <source>
        <dbReference type="ARBA" id="ARBA00010638"/>
    </source>
</evidence>
<dbReference type="Pfam" id="PF01812">
    <property type="entry name" value="5-FTHF_cyc-lig"/>
    <property type="match status" value="1"/>
</dbReference>
<dbReference type="Proteomes" id="UP000184406">
    <property type="component" value="Unassembled WGS sequence"/>
</dbReference>
<dbReference type="EMBL" id="FQUX01000001">
    <property type="protein sequence ID" value="SHE62208.1"/>
    <property type="molecule type" value="Genomic_DNA"/>
</dbReference>
<gene>
    <name evidence="6" type="ORF">SAMN03080594_101794</name>
</gene>
<dbReference type="PANTHER" id="PTHR23407">
    <property type="entry name" value="ATPASE INHIBITOR/5-FORMYLTETRAHYDROFOLATE CYCLO-LIGASE"/>
    <property type="match status" value="1"/>
</dbReference>
<dbReference type="InterPro" id="IPR002698">
    <property type="entry name" value="FTHF_cligase"/>
</dbReference>
<keyword evidence="3 4" id="KW-0067">ATP-binding</keyword>
<dbReference type="NCBIfam" id="TIGR02727">
    <property type="entry name" value="MTHFS_bact"/>
    <property type="match status" value="1"/>
</dbReference>
<sequence length="186" mass="21728">MLKKDLRLIYSERRENLTSQFISDSSLLIANRLLQLPIWNYSYYHLFLSITEKKEVDTSYIMSILQGKDKNILLPKMVDDQNLINYLLTDSTPIKKNRWNIPEPVDGIEVPPEKIDVVFIPLMAFDQKGHRVGYGKGFYDVLLNKCRPDVVKVGLSFFRAEEKIEDLEPHDIPLNFCVTPDRIYSF</sequence>
<protein>
    <recommendedName>
        <fullName evidence="5">5-formyltetrahydrofolate cyclo-ligase</fullName>
        <ecNumber evidence="5">6.3.3.2</ecNumber>
    </recommendedName>
</protein>
<dbReference type="EC" id="6.3.3.2" evidence="5"/>
<proteinExistence type="inferred from homology"/>
<dbReference type="SUPFAM" id="SSF100950">
    <property type="entry name" value="NagB/RpiA/CoA transferase-like"/>
    <property type="match status" value="1"/>
</dbReference>
<dbReference type="OrthoDB" id="9801938at2"/>
<evidence type="ECO:0000313" key="7">
    <source>
        <dbReference type="Proteomes" id="UP000184406"/>
    </source>
</evidence>
<comment type="catalytic activity">
    <reaction evidence="5">
        <text>(6S)-5-formyl-5,6,7,8-tetrahydrofolate + ATP = (6R)-5,10-methenyltetrahydrofolate + ADP + phosphate</text>
        <dbReference type="Rhea" id="RHEA:10488"/>
        <dbReference type="ChEBI" id="CHEBI:30616"/>
        <dbReference type="ChEBI" id="CHEBI:43474"/>
        <dbReference type="ChEBI" id="CHEBI:57455"/>
        <dbReference type="ChEBI" id="CHEBI:57457"/>
        <dbReference type="ChEBI" id="CHEBI:456216"/>
        <dbReference type="EC" id="6.3.3.2"/>
    </reaction>
</comment>
<dbReference type="PIRSF" id="PIRSF006806">
    <property type="entry name" value="FTHF_cligase"/>
    <property type="match status" value="1"/>
</dbReference>
<evidence type="ECO:0000256" key="3">
    <source>
        <dbReference type="ARBA" id="ARBA00022840"/>
    </source>
</evidence>
<keyword evidence="7" id="KW-1185">Reference proteome</keyword>
<dbReference type="PANTHER" id="PTHR23407:SF1">
    <property type="entry name" value="5-FORMYLTETRAHYDROFOLATE CYCLO-LIGASE"/>
    <property type="match status" value="1"/>
</dbReference>
<comment type="cofactor">
    <cofactor evidence="5">
        <name>Mg(2+)</name>
        <dbReference type="ChEBI" id="CHEBI:18420"/>
    </cofactor>
</comment>
<accession>A0A1M4UZY7</accession>
<organism evidence="6 7">
    <name type="scientific">Arenibacter palladensis</name>
    <dbReference type="NCBI Taxonomy" id="237373"/>
    <lineage>
        <taxon>Bacteria</taxon>
        <taxon>Pseudomonadati</taxon>
        <taxon>Bacteroidota</taxon>
        <taxon>Flavobacteriia</taxon>
        <taxon>Flavobacteriales</taxon>
        <taxon>Flavobacteriaceae</taxon>
        <taxon>Arenibacter</taxon>
    </lineage>
</organism>
<dbReference type="GO" id="GO:0030272">
    <property type="term" value="F:5-formyltetrahydrofolate cyclo-ligase activity"/>
    <property type="evidence" value="ECO:0007669"/>
    <property type="project" value="UniProtKB-EC"/>
</dbReference>
<feature type="binding site" evidence="4">
    <location>
        <position position="50"/>
    </location>
    <ligand>
        <name>substrate</name>
    </ligand>
</feature>
<keyword evidence="5" id="KW-0460">Magnesium</keyword>
<dbReference type="GO" id="GO:0046872">
    <property type="term" value="F:metal ion binding"/>
    <property type="evidence" value="ECO:0007669"/>
    <property type="project" value="UniProtKB-KW"/>
</dbReference>
<keyword evidence="5" id="KW-0479">Metal-binding</keyword>
<comment type="similarity">
    <text evidence="1 5">Belongs to the 5-formyltetrahydrofolate cyclo-ligase family.</text>
</comment>
<evidence type="ECO:0000256" key="5">
    <source>
        <dbReference type="RuleBase" id="RU361279"/>
    </source>
</evidence>
<feature type="binding site" evidence="4">
    <location>
        <begin position="3"/>
        <end position="7"/>
    </location>
    <ligand>
        <name>ATP</name>
        <dbReference type="ChEBI" id="CHEBI:30616"/>
    </ligand>
</feature>
<evidence type="ECO:0000256" key="4">
    <source>
        <dbReference type="PIRSR" id="PIRSR006806-1"/>
    </source>
</evidence>
<evidence type="ECO:0000313" key="6">
    <source>
        <dbReference type="EMBL" id="SHE62208.1"/>
    </source>
</evidence>
<dbReference type="GO" id="GO:0035999">
    <property type="term" value="P:tetrahydrofolate interconversion"/>
    <property type="evidence" value="ECO:0007669"/>
    <property type="project" value="TreeGrafter"/>
</dbReference>
<dbReference type="Gene3D" id="3.40.50.10420">
    <property type="entry name" value="NagB/RpiA/CoA transferase-like"/>
    <property type="match status" value="1"/>
</dbReference>
<keyword evidence="2 4" id="KW-0547">Nucleotide-binding</keyword>
<feature type="binding site" evidence="4">
    <location>
        <begin position="131"/>
        <end position="139"/>
    </location>
    <ligand>
        <name>ATP</name>
        <dbReference type="ChEBI" id="CHEBI:30616"/>
    </ligand>
</feature>
<name>A0A1M4UZY7_9FLAO</name>
<dbReference type="GO" id="GO:0009396">
    <property type="term" value="P:folic acid-containing compound biosynthetic process"/>
    <property type="evidence" value="ECO:0007669"/>
    <property type="project" value="TreeGrafter"/>
</dbReference>